<reference evidence="2 3" key="1">
    <citation type="journal article" date="2016" name="Proc. Natl. Acad. Sci. U.S.A.">
        <title>Comparative genomics of biotechnologically important yeasts.</title>
        <authorList>
            <person name="Riley R."/>
            <person name="Haridas S."/>
            <person name="Wolfe K.H."/>
            <person name="Lopes M.R."/>
            <person name="Hittinger C.T."/>
            <person name="Goeker M."/>
            <person name="Salamov A.A."/>
            <person name="Wisecaver J.H."/>
            <person name="Long T.M."/>
            <person name="Calvey C.H."/>
            <person name="Aerts A.L."/>
            <person name="Barry K.W."/>
            <person name="Choi C."/>
            <person name="Clum A."/>
            <person name="Coughlan A.Y."/>
            <person name="Deshpande S."/>
            <person name="Douglass A.P."/>
            <person name="Hanson S.J."/>
            <person name="Klenk H.-P."/>
            <person name="LaButti K.M."/>
            <person name="Lapidus A."/>
            <person name="Lindquist E.A."/>
            <person name="Lipzen A.M."/>
            <person name="Meier-Kolthoff J.P."/>
            <person name="Ohm R.A."/>
            <person name="Otillar R.P."/>
            <person name="Pangilinan J.L."/>
            <person name="Peng Y."/>
            <person name="Rokas A."/>
            <person name="Rosa C.A."/>
            <person name="Scheuner C."/>
            <person name="Sibirny A.A."/>
            <person name="Slot J.C."/>
            <person name="Stielow J.B."/>
            <person name="Sun H."/>
            <person name="Kurtzman C.P."/>
            <person name="Blackwell M."/>
            <person name="Grigoriev I.V."/>
            <person name="Jeffries T.W."/>
        </authorList>
    </citation>
    <scope>NUCLEOTIDE SEQUENCE [LARGE SCALE GENOMIC DNA]</scope>
    <source>
        <strain evidence="2 3">NRRL Y-11557</strain>
    </source>
</reference>
<proteinExistence type="predicted"/>
<feature type="region of interest" description="Disordered" evidence="1">
    <location>
        <begin position="150"/>
        <end position="189"/>
    </location>
</feature>
<feature type="compositionally biased region" description="Basic and acidic residues" evidence="1">
    <location>
        <begin position="158"/>
        <end position="168"/>
    </location>
</feature>
<name>A0A1E3Q7V2_LIPST</name>
<keyword evidence="3" id="KW-1185">Reference proteome</keyword>
<evidence type="ECO:0000256" key="1">
    <source>
        <dbReference type="SAM" id="MobiDB-lite"/>
    </source>
</evidence>
<dbReference type="AlphaFoldDB" id="A0A1E3Q7V2"/>
<dbReference type="Proteomes" id="UP000094385">
    <property type="component" value="Unassembled WGS sequence"/>
</dbReference>
<sequence length="465" mass="52933">MPNLKRTGSNQHRGRNRVTRLLATPVTFLASCLSSSHQPSRHEKWNDCSNDLNESYISTTIISTNPPAPFSSAVPSPTPAREPNSTLTPKSQSQSGLHTRRRAASRKLEVENEELLTDHEYDLIVNSSPHSPPIVLDTYDLLCGNSWSPRLGRLSPRNGDKHLSERRLSKSLSDSVADGREPPLTLPLRNPSRILGATVSTDKSLGDIQEFAVWNDKNNEQGGTDFETASPRGHPVSETTTVVVSRSTILSDITNTGNRNASPLLKVVNRRFSVQIPNEDIKRIDAIVWYLLHRTDTFAFPPSIAAIQSSVLQRDPSIQHYFIRTDKQRTRDNMSDFLKLLTQRLFVQQERFLDDMYSKHAVTVGEHAGCSTDCFASHVYGDFFDFEQDYENDDDEEETGNVRHRYLQYAALWRRMAEEIDLEGPHMAAEWWSLAELKFKLMKARLRHSRVDEMERYLQQVLDED</sequence>
<feature type="region of interest" description="Disordered" evidence="1">
    <location>
        <begin position="63"/>
        <end position="110"/>
    </location>
</feature>
<evidence type="ECO:0000313" key="2">
    <source>
        <dbReference type="EMBL" id="ODQ73751.1"/>
    </source>
</evidence>
<evidence type="ECO:0000313" key="3">
    <source>
        <dbReference type="Proteomes" id="UP000094385"/>
    </source>
</evidence>
<feature type="compositionally biased region" description="Polar residues" evidence="1">
    <location>
        <begin position="83"/>
        <end position="97"/>
    </location>
</feature>
<organism evidence="2 3">
    <name type="scientific">Lipomyces starkeyi NRRL Y-11557</name>
    <dbReference type="NCBI Taxonomy" id="675824"/>
    <lineage>
        <taxon>Eukaryota</taxon>
        <taxon>Fungi</taxon>
        <taxon>Dikarya</taxon>
        <taxon>Ascomycota</taxon>
        <taxon>Saccharomycotina</taxon>
        <taxon>Lipomycetes</taxon>
        <taxon>Lipomycetales</taxon>
        <taxon>Lipomycetaceae</taxon>
        <taxon>Lipomyces</taxon>
    </lineage>
</organism>
<accession>A0A1E3Q7V2</accession>
<dbReference type="PROSITE" id="PS51257">
    <property type="entry name" value="PROKAR_LIPOPROTEIN"/>
    <property type="match status" value="1"/>
</dbReference>
<gene>
    <name evidence="2" type="ORF">LIPSTDRAFT_2973</name>
</gene>
<protein>
    <submittedName>
        <fullName evidence="2">Uncharacterized protein</fullName>
    </submittedName>
</protein>
<dbReference type="EMBL" id="KV454293">
    <property type="protein sequence ID" value="ODQ73751.1"/>
    <property type="molecule type" value="Genomic_DNA"/>
</dbReference>